<keyword evidence="3" id="KW-0677">Repeat</keyword>
<gene>
    <name evidence="9" type="ORF">PHYEVI_LOCUS10885</name>
</gene>
<evidence type="ECO:0000313" key="10">
    <source>
        <dbReference type="Proteomes" id="UP001153712"/>
    </source>
</evidence>
<evidence type="ECO:0000256" key="1">
    <source>
        <dbReference type="ARBA" id="ARBA00004123"/>
    </source>
</evidence>
<feature type="domain" description="C2H2-type" evidence="8">
    <location>
        <begin position="74"/>
        <end position="101"/>
    </location>
</feature>
<keyword evidence="2" id="KW-0479">Metal-binding</keyword>
<keyword evidence="5" id="KW-0862">Zinc</keyword>
<feature type="domain" description="C2H2-type" evidence="8">
    <location>
        <begin position="11"/>
        <end position="38"/>
    </location>
</feature>
<keyword evidence="4 7" id="KW-0863">Zinc-finger</keyword>
<keyword evidence="6" id="KW-0539">Nucleus</keyword>
<dbReference type="PROSITE" id="PS50157">
    <property type="entry name" value="ZINC_FINGER_C2H2_2"/>
    <property type="match status" value="2"/>
</dbReference>
<proteinExistence type="predicted"/>
<comment type="subcellular location">
    <subcellularLocation>
        <location evidence="1">Nucleus</location>
    </subcellularLocation>
</comment>
<dbReference type="GO" id="GO:0005634">
    <property type="term" value="C:nucleus"/>
    <property type="evidence" value="ECO:0007669"/>
    <property type="project" value="UniProtKB-SubCell"/>
</dbReference>
<organism evidence="9 10">
    <name type="scientific">Phyllotreta striolata</name>
    <name type="common">Striped flea beetle</name>
    <name type="synonym">Crioceris striolata</name>
    <dbReference type="NCBI Taxonomy" id="444603"/>
    <lineage>
        <taxon>Eukaryota</taxon>
        <taxon>Metazoa</taxon>
        <taxon>Ecdysozoa</taxon>
        <taxon>Arthropoda</taxon>
        <taxon>Hexapoda</taxon>
        <taxon>Insecta</taxon>
        <taxon>Pterygota</taxon>
        <taxon>Neoptera</taxon>
        <taxon>Endopterygota</taxon>
        <taxon>Coleoptera</taxon>
        <taxon>Polyphaga</taxon>
        <taxon>Cucujiformia</taxon>
        <taxon>Chrysomeloidea</taxon>
        <taxon>Chrysomelidae</taxon>
        <taxon>Galerucinae</taxon>
        <taxon>Alticini</taxon>
        <taxon>Phyllotreta</taxon>
    </lineage>
</organism>
<dbReference type="Proteomes" id="UP001153712">
    <property type="component" value="Chromosome 8"/>
</dbReference>
<sequence length="143" mass="17062">MCVLGYCAGRYRCPNCGRSYKNKVNLGRHMRWECNKSPAYFCHACDYKTCRKDHLKVHLISNRHLKNVAGKIRYPCLHCGKSYTMKNNLRRHQRVECGKEKSLVCYVCDRRYYYKQELDTHVKLKHNISAKIEGFPVPMHWKF</sequence>
<evidence type="ECO:0000256" key="4">
    <source>
        <dbReference type="ARBA" id="ARBA00022771"/>
    </source>
</evidence>
<name>A0A9N9TTY6_PHYSR</name>
<dbReference type="OrthoDB" id="3437960at2759"/>
<evidence type="ECO:0000256" key="3">
    <source>
        <dbReference type="ARBA" id="ARBA00022737"/>
    </source>
</evidence>
<dbReference type="Gene3D" id="3.30.160.60">
    <property type="entry name" value="Classic Zinc Finger"/>
    <property type="match status" value="2"/>
</dbReference>
<dbReference type="AlphaFoldDB" id="A0A9N9TTY6"/>
<dbReference type="SMART" id="SM00355">
    <property type="entry name" value="ZnF_C2H2"/>
    <property type="match status" value="4"/>
</dbReference>
<dbReference type="GO" id="GO:0000981">
    <property type="term" value="F:DNA-binding transcription factor activity, RNA polymerase II-specific"/>
    <property type="evidence" value="ECO:0007669"/>
    <property type="project" value="TreeGrafter"/>
</dbReference>
<evidence type="ECO:0000256" key="7">
    <source>
        <dbReference type="PROSITE-ProRule" id="PRU00042"/>
    </source>
</evidence>
<dbReference type="PANTHER" id="PTHR24394:SF29">
    <property type="entry name" value="MYONEURIN"/>
    <property type="match status" value="1"/>
</dbReference>
<dbReference type="PANTHER" id="PTHR24394">
    <property type="entry name" value="ZINC FINGER PROTEIN"/>
    <property type="match status" value="1"/>
</dbReference>
<dbReference type="PROSITE" id="PS00028">
    <property type="entry name" value="ZINC_FINGER_C2H2_1"/>
    <property type="match status" value="1"/>
</dbReference>
<evidence type="ECO:0000256" key="6">
    <source>
        <dbReference type="ARBA" id="ARBA00023242"/>
    </source>
</evidence>
<dbReference type="GO" id="GO:0008270">
    <property type="term" value="F:zinc ion binding"/>
    <property type="evidence" value="ECO:0007669"/>
    <property type="project" value="UniProtKB-KW"/>
</dbReference>
<evidence type="ECO:0000313" key="9">
    <source>
        <dbReference type="EMBL" id="CAG9864633.1"/>
    </source>
</evidence>
<evidence type="ECO:0000256" key="5">
    <source>
        <dbReference type="ARBA" id="ARBA00022833"/>
    </source>
</evidence>
<dbReference type="FunFam" id="3.30.160.60:FF:000870">
    <property type="entry name" value="zinc finger protein 197 isoform X1"/>
    <property type="match status" value="1"/>
</dbReference>
<reference evidence="9" key="1">
    <citation type="submission" date="2022-01" db="EMBL/GenBank/DDBJ databases">
        <authorList>
            <person name="King R."/>
        </authorList>
    </citation>
    <scope>NUCLEOTIDE SEQUENCE</scope>
</reference>
<keyword evidence="10" id="KW-1185">Reference proteome</keyword>
<evidence type="ECO:0000259" key="8">
    <source>
        <dbReference type="PROSITE" id="PS50157"/>
    </source>
</evidence>
<dbReference type="EMBL" id="OU900101">
    <property type="protein sequence ID" value="CAG9864633.1"/>
    <property type="molecule type" value="Genomic_DNA"/>
</dbReference>
<protein>
    <recommendedName>
        <fullName evidence="8">C2H2-type domain-containing protein</fullName>
    </recommendedName>
</protein>
<dbReference type="InterPro" id="IPR036236">
    <property type="entry name" value="Znf_C2H2_sf"/>
</dbReference>
<accession>A0A9N9TTY6</accession>
<evidence type="ECO:0000256" key="2">
    <source>
        <dbReference type="ARBA" id="ARBA00022723"/>
    </source>
</evidence>
<dbReference type="FunFam" id="3.30.160.60:FF:000100">
    <property type="entry name" value="Zinc finger 45-like"/>
    <property type="match status" value="1"/>
</dbReference>
<dbReference type="SUPFAM" id="SSF57667">
    <property type="entry name" value="beta-beta-alpha zinc fingers"/>
    <property type="match status" value="2"/>
</dbReference>
<dbReference type="InterPro" id="IPR013087">
    <property type="entry name" value="Znf_C2H2_type"/>
</dbReference>
<dbReference type="Pfam" id="PF00096">
    <property type="entry name" value="zf-C2H2"/>
    <property type="match status" value="2"/>
</dbReference>